<evidence type="ECO:0000313" key="2">
    <source>
        <dbReference type="RefSeq" id="XP_022111760.1"/>
    </source>
</evidence>
<organism evidence="1 2">
    <name type="scientific">Acanthaster planci</name>
    <name type="common">Crown-of-thorns starfish</name>
    <dbReference type="NCBI Taxonomy" id="133434"/>
    <lineage>
        <taxon>Eukaryota</taxon>
        <taxon>Metazoa</taxon>
        <taxon>Echinodermata</taxon>
        <taxon>Eleutherozoa</taxon>
        <taxon>Asterozoa</taxon>
        <taxon>Asteroidea</taxon>
        <taxon>Valvatacea</taxon>
        <taxon>Valvatida</taxon>
        <taxon>Acanthasteridae</taxon>
        <taxon>Acanthaster</taxon>
    </lineage>
</organism>
<dbReference type="RefSeq" id="XP_022111760.1">
    <property type="nucleotide sequence ID" value="XM_022256068.1"/>
</dbReference>
<sequence length="104" mass="12302">QERTHTETVRNLINKLKSFARLHTPLAQDKLLEGLIYELDLKTEIDRLQEYRSNGIKNMIGARLYDRLKIKRAKREKRHHLDDVLATSQDPIACKQWLLRQALV</sequence>
<reference evidence="2" key="1">
    <citation type="submission" date="2025-08" db="UniProtKB">
        <authorList>
            <consortium name="RefSeq"/>
        </authorList>
    </citation>
    <scope>IDENTIFICATION</scope>
</reference>
<dbReference type="KEGG" id="aplc:110991015"/>
<accession>A0A8B8A4C0</accession>
<gene>
    <name evidence="2" type="primary">LOC110991015</name>
</gene>
<feature type="non-terminal residue" evidence="2">
    <location>
        <position position="104"/>
    </location>
</feature>
<keyword evidence="1" id="KW-1185">Reference proteome</keyword>
<dbReference type="GeneID" id="110991015"/>
<dbReference type="Proteomes" id="UP000694845">
    <property type="component" value="Unplaced"/>
</dbReference>
<evidence type="ECO:0000313" key="1">
    <source>
        <dbReference type="Proteomes" id="UP000694845"/>
    </source>
</evidence>
<dbReference type="AlphaFoldDB" id="A0A8B8A4C0"/>
<proteinExistence type="predicted"/>
<dbReference type="OMA" id="YNGNHRP"/>
<feature type="non-terminal residue" evidence="2">
    <location>
        <position position="1"/>
    </location>
</feature>
<protein>
    <submittedName>
        <fullName evidence="2">Transcriptional adapter 2-alpha-like</fullName>
    </submittedName>
</protein>
<name>A0A8B8A4C0_ACAPL</name>
<dbReference type="OrthoDB" id="270417at2759"/>